<dbReference type="GO" id="GO:0019441">
    <property type="term" value="P:L-tryptophan catabolic process to kynurenine"/>
    <property type="evidence" value="ECO:0007669"/>
    <property type="project" value="TreeGrafter"/>
</dbReference>
<evidence type="ECO:0000259" key="7">
    <source>
        <dbReference type="Pfam" id="PF00266"/>
    </source>
</evidence>
<dbReference type="PANTHER" id="PTHR14084">
    <property type="entry name" value="KYNURENINASE"/>
    <property type="match status" value="1"/>
</dbReference>
<keyword evidence="1 4" id="KW-0662">Pyridine nucleotide biosynthesis</keyword>
<feature type="binding site" evidence="4">
    <location>
        <position position="210"/>
    </location>
    <ligand>
        <name>pyridoxal 5'-phosphate</name>
        <dbReference type="ChEBI" id="CHEBI:597326"/>
    </ligand>
</feature>
<feature type="domain" description="Aminotransferase class V" evidence="7">
    <location>
        <begin position="110"/>
        <end position="358"/>
    </location>
</feature>
<comment type="catalytic activity">
    <reaction evidence="4 6">
        <text>L-kynurenine + H2O = anthranilate + L-alanine + H(+)</text>
        <dbReference type="Rhea" id="RHEA:16813"/>
        <dbReference type="ChEBI" id="CHEBI:15377"/>
        <dbReference type="ChEBI" id="CHEBI:15378"/>
        <dbReference type="ChEBI" id="CHEBI:16567"/>
        <dbReference type="ChEBI" id="CHEBI:57959"/>
        <dbReference type="ChEBI" id="CHEBI:57972"/>
        <dbReference type="EC" id="3.7.1.3"/>
    </reaction>
</comment>
<comment type="pathway">
    <text evidence="4 6">Cofactor biosynthesis; NAD(+) biosynthesis; quinolinate from L-kynurenine: step 2/3.</text>
</comment>
<dbReference type="GO" id="GO:0019805">
    <property type="term" value="P:quinolinate biosynthetic process"/>
    <property type="evidence" value="ECO:0007669"/>
    <property type="project" value="UniProtKB-UniRule"/>
</dbReference>
<feature type="binding site" evidence="4">
    <location>
        <position position="232"/>
    </location>
    <ligand>
        <name>pyridoxal 5'-phosphate</name>
        <dbReference type="ChEBI" id="CHEBI:597326"/>
    </ligand>
</feature>
<reference evidence="8" key="1">
    <citation type="journal article" date="2014" name="Int. J. Syst. Evol. Microbiol.">
        <title>Complete genome sequence of Corynebacterium casei LMG S-19264T (=DSM 44701T), isolated from a smear-ripened cheese.</title>
        <authorList>
            <consortium name="US DOE Joint Genome Institute (JGI-PGF)"/>
            <person name="Walter F."/>
            <person name="Albersmeier A."/>
            <person name="Kalinowski J."/>
            <person name="Ruckert C."/>
        </authorList>
    </citation>
    <scope>NUCLEOTIDE SEQUENCE</scope>
    <source>
        <strain evidence="8">CGMCC 1.15794</strain>
    </source>
</reference>
<dbReference type="EMBL" id="BMJY01000005">
    <property type="protein sequence ID" value="GGH43138.1"/>
    <property type="molecule type" value="Genomic_DNA"/>
</dbReference>
<gene>
    <name evidence="4" type="primary">kynU</name>
    <name evidence="8" type="ORF">GCM10010921_16840</name>
</gene>
<feature type="binding site" evidence="4">
    <location>
        <position position="291"/>
    </location>
    <ligand>
        <name>pyridoxal 5'-phosphate</name>
        <dbReference type="ChEBI" id="CHEBI:597326"/>
    </ligand>
</feature>
<dbReference type="InterPro" id="IPR015424">
    <property type="entry name" value="PyrdxlP-dep_Trfase"/>
</dbReference>
<dbReference type="InterPro" id="IPR000192">
    <property type="entry name" value="Aminotrans_V_dom"/>
</dbReference>
<evidence type="ECO:0000256" key="5">
    <source>
        <dbReference type="NCBIfam" id="TIGR01814"/>
    </source>
</evidence>
<dbReference type="Proteomes" id="UP000657592">
    <property type="component" value="Unassembled WGS sequence"/>
</dbReference>
<feature type="modified residue" description="N6-(pyridoxal phosphate)lysine" evidence="4">
    <location>
        <position position="233"/>
    </location>
</feature>
<dbReference type="GO" id="GO:0097053">
    <property type="term" value="P:L-kynurenine catabolic process"/>
    <property type="evidence" value="ECO:0007669"/>
    <property type="project" value="UniProtKB-UniRule"/>
</dbReference>
<dbReference type="GO" id="GO:0030170">
    <property type="term" value="F:pyridoxal phosphate binding"/>
    <property type="evidence" value="ECO:0007669"/>
    <property type="project" value="UniProtKB-UniRule"/>
</dbReference>
<sequence length="417" mass="45277">MTFPDTVSVADALDARDPLASFRSRFVAADDPSIVYLDGNSLGRPVRALEERMSEFVAQDWGRRLIRGWDEGWFEQPVTLGDRLGRLVLGAGPGQTAVGDSTTVCLYKLIRSALDARPGRREIVVDRGNFPTDRYVAQGIAAETGAVLRWIDPDPDTGVTVDDVRAAVGDDTAVVVLSHVAFRSGYVADVAAITEAVHAAGGLVVWDLCHSVGVLPIELDEWGVDYATGCTYKYLNGGPGSPAFLYVRRELLAAPHAVAQPIQGWMGVRDSFRMGPDYEAAEGIRRFISGTPPILAMTPMIATLDLIEEAGIAAIRRKSVELTEYAVELIDERLTWLGVRLSSPRDATRRGGHVTIDHEAFPGLIDRLWCRGILPDFRPPTGIRIGLSPLSTSFREVDTAIAAIAEELAAKIDERSA</sequence>
<dbReference type="InterPro" id="IPR015421">
    <property type="entry name" value="PyrdxlP-dep_Trfase_major"/>
</dbReference>
<evidence type="ECO:0000313" key="9">
    <source>
        <dbReference type="Proteomes" id="UP000657592"/>
    </source>
</evidence>
<comment type="subunit">
    <text evidence="4 6">Homodimer.</text>
</comment>
<comment type="catalytic activity">
    <reaction evidence="6">
        <text>3-hydroxy-L-kynurenine + H2O = 3-hydroxyanthranilate + L-alanine + H(+)</text>
        <dbReference type="Rhea" id="RHEA:25143"/>
        <dbReference type="ChEBI" id="CHEBI:15377"/>
        <dbReference type="ChEBI" id="CHEBI:15378"/>
        <dbReference type="ChEBI" id="CHEBI:36559"/>
        <dbReference type="ChEBI" id="CHEBI:57972"/>
        <dbReference type="ChEBI" id="CHEBI:58125"/>
        <dbReference type="EC" id="3.7.1.3"/>
    </reaction>
</comment>
<comment type="caution">
    <text evidence="8">The sequence shown here is derived from an EMBL/GenBank/DDBJ whole genome shotgun (WGS) entry which is preliminary data.</text>
</comment>
<feature type="binding site" evidence="4">
    <location>
        <position position="207"/>
    </location>
    <ligand>
        <name>pyridoxal 5'-phosphate</name>
        <dbReference type="ChEBI" id="CHEBI:597326"/>
    </ligand>
</feature>
<dbReference type="Pfam" id="PF00266">
    <property type="entry name" value="Aminotran_5"/>
    <property type="match status" value="1"/>
</dbReference>
<comment type="cofactor">
    <cofactor evidence="4 6">
        <name>pyridoxal 5'-phosphate</name>
        <dbReference type="ChEBI" id="CHEBI:597326"/>
    </cofactor>
</comment>
<dbReference type="SUPFAM" id="SSF53383">
    <property type="entry name" value="PLP-dependent transferases"/>
    <property type="match status" value="1"/>
</dbReference>
<dbReference type="PIRSF" id="PIRSF038800">
    <property type="entry name" value="KYNU"/>
    <property type="match status" value="1"/>
</dbReference>
<dbReference type="GO" id="GO:0009435">
    <property type="term" value="P:NAD+ biosynthetic process"/>
    <property type="evidence" value="ECO:0007669"/>
    <property type="project" value="UniProtKB-UniRule"/>
</dbReference>
<feature type="binding site" evidence="4">
    <location>
        <position position="103"/>
    </location>
    <ligand>
        <name>pyridoxal 5'-phosphate</name>
        <dbReference type="ChEBI" id="CHEBI:597326"/>
    </ligand>
</feature>
<dbReference type="Gene3D" id="3.40.640.10">
    <property type="entry name" value="Type I PLP-dependent aspartate aminotransferase-like (Major domain)"/>
    <property type="match status" value="1"/>
</dbReference>
<dbReference type="RefSeq" id="WP_188755822.1">
    <property type="nucleotide sequence ID" value="NZ_BMJY01000005.1"/>
</dbReference>
<name>A0A917IF59_9MICO</name>
<dbReference type="InterPro" id="IPR010111">
    <property type="entry name" value="Kynureninase"/>
</dbReference>
<dbReference type="NCBIfam" id="TIGR01814">
    <property type="entry name" value="kynureninase"/>
    <property type="match status" value="1"/>
</dbReference>
<evidence type="ECO:0000313" key="8">
    <source>
        <dbReference type="EMBL" id="GGH43138.1"/>
    </source>
</evidence>
<evidence type="ECO:0000256" key="6">
    <source>
        <dbReference type="PIRNR" id="PIRNR038800"/>
    </source>
</evidence>
<dbReference type="Gene3D" id="3.90.1150.10">
    <property type="entry name" value="Aspartate Aminotransferase, domain 1"/>
    <property type="match status" value="1"/>
</dbReference>
<reference evidence="8" key="2">
    <citation type="submission" date="2020-09" db="EMBL/GenBank/DDBJ databases">
        <authorList>
            <person name="Sun Q."/>
            <person name="Zhou Y."/>
        </authorList>
    </citation>
    <scope>NUCLEOTIDE SEQUENCE</scope>
    <source>
        <strain evidence="8">CGMCC 1.15794</strain>
    </source>
</reference>
<comment type="caution">
    <text evidence="4">Lacks conserved residue(s) required for the propagation of feature annotation.</text>
</comment>
<accession>A0A917IF59</accession>
<dbReference type="AlphaFoldDB" id="A0A917IF59"/>
<keyword evidence="2 4" id="KW-0378">Hydrolase</keyword>
<evidence type="ECO:0000256" key="2">
    <source>
        <dbReference type="ARBA" id="ARBA00022801"/>
    </source>
</evidence>
<dbReference type="EC" id="3.7.1.3" evidence="4 5"/>
<comment type="pathway">
    <text evidence="4 6">Amino-acid degradation; L-kynurenine degradation; L-alanine and anthranilate from L-kynurenine: step 1/1.</text>
</comment>
<dbReference type="InterPro" id="IPR015422">
    <property type="entry name" value="PyrdxlP-dep_Trfase_small"/>
</dbReference>
<proteinExistence type="inferred from homology"/>
<feature type="binding site" evidence="4">
    <location>
        <begin position="130"/>
        <end position="133"/>
    </location>
    <ligand>
        <name>pyridoxal 5'-phosphate</name>
        <dbReference type="ChEBI" id="CHEBI:597326"/>
    </ligand>
</feature>
<evidence type="ECO:0000256" key="4">
    <source>
        <dbReference type="HAMAP-Rule" id="MF_01970"/>
    </source>
</evidence>
<feature type="binding site" evidence="4">
    <location>
        <position position="265"/>
    </location>
    <ligand>
        <name>pyridoxal 5'-phosphate</name>
        <dbReference type="ChEBI" id="CHEBI:597326"/>
    </ligand>
</feature>
<dbReference type="GO" id="GO:0005737">
    <property type="term" value="C:cytoplasm"/>
    <property type="evidence" value="ECO:0007669"/>
    <property type="project" value="UniProtKB-UniRule"/>
</dbReference>
<dbReference type="GO" id="GO:0030429">
    <property type="term" value="F:kynureninase activity"/>
    <property type="evidence" value="ECO:0007669"/>
    <property type="project" value="UniProtKB-UniRule"/>
</dbReference>
<feature type="binding site" evidence="4">
    <location>
        <position position="102"/>
    </location>
    <ligand>
        <name>pyridoxal 5'-phosphate</name>
        <dbReference type="ChEBI" id="CHEBI:597326"/>
    </ligand>
</feature>
<comment type="similarity">
    <text evidence="4 6">Belongs to the kynureninase family.</text>
</comment>
<evidence type="ECO:0000256" key="3">
    <source>
        <dbReference type="ARBA" id="ARBA00022898"/>
    </source>
</evidence>
<comment type="function">
    <text evidence="4 6">Catalyzes the cleavage of L-kynurenine (L-Kyn) and L-3-hydroxykynurenine (L-3OHKyn) into anthranilic acid (AA) and 3-hydroxyanthranilic acid (3-OHAA), respectively.</text>
</comment>
<evidence type="ECO:0000256" key="1">
    <source>
        <dbReference type="ARBA" id="ARBA00022642"/>
    </source>
</evidence>
<keyword evidence="3 4" id="KW-0663">Pyridoxal phosphate</keyword>
<dbReference type="PANTHER" id="PTHR14084:SF0">
    <property type="entry name" value="KYNURENINASE"/>
    <property type="match status" value="1"/>
</dbReference>
<keyword evidence="9" id="KW-1185">Reference proteome</keyword>
<dbReference type="HAMAP" id="MF_01970">
    <property type="entry name" value="Kynureninase"/>
    <property type="match status" value="1"/>
</dbReference>
<organism evidence="8 9">
    <name type="scientific">Microbacterium album</name>
    <dbReference type="NCBI Taxonomy" id="2053191"/>
    <lineage>
        <taxon>Bacteria</taxon>
        <taxon>Bacillati</taxon>
        <taxon>Actinomycetota</taxon>
        <taxon>Actinomycetes</taxon>
        <taxon>Micrococcales</taxon>
        <taxon>Microbacteriaceae</taxon>
        <taxon>Microbacterium</taxon>
    </lineage>
</organism>
<protein>
    <recommendedName>
        <fullName evidence="4 5">Kynureninase</fullName>
        <ecNumber evidence="4 5">3.7.1.3</ecNumber>
    </recommendedName>
    <alternativeName>
        <fullName evidence="4">L-kynurenine hydrolase</fullName>
    </alternativeName>
</protein>
<dbReference type="GO" id="GO:0043420">
    <property type="term" value="P:anthranilate metabolic process"/>
    <property type="evidence" value="ECO:0007669"/>
    <property type="project" value="TreeGrafter"/>
</dbReference>